<protein>
    <submittedName>
        <fullName evidence="2">HD-GYP domain-containing protein</fullName>
        <ecNumber evidence="2">3.1.4.-</ecNumber>
    </submittedName>
</protein>
<comment type="caution">
    <text evidence="2">The sequence shown here is derived from an EMBL/GenBank/DDBJ whole genome shotgun (WGS) entry which is preliminary data.</text>
</comment>
<dbReference type="PROSITE" id="PS51832">
    <property type="entry name" value="HD_GYP"/>
    <property type="match status" value="1"/>
</dbReference>
<dbReference type="NCBIfam" id="TIGR00277">
    <property type="entry name" value="HDIG"/>
    <property type="match status" value="1"/>
</dbReference>
<gene>
    <name evidence="2" type="ORF">VF724_12135</name>
</gene>
<dbReference type="Proteomes" id="UP001310386">
    <property type="component" value="Unassembled WGS sequence"/>
</dbReference>
<evidence type="ECO:0000313" key="3">
    <source>
        <dbReference type="Proteomes" id="UP001310386"/>
    </source>
</evidence>
<organism evidence="2 3">
    <name type="scientific">Ferviditalea candida</name>
    <dbReference type="NCBI Taxonomy" id="3108399"/>
    <lineage>
        <taxon>Bacteria</taxon>
        <taxon>Bacillati</taxon>
        <taxon>Bacillota</taxon>
        <taxon>Bacilli</taxon>
        <taxon>Bacillales</taxon>
        <taxon>Paenibacillaceae</taxon>
        <taxon>Ferviditalea</taxon>
    </lineage>
</organism>
<dbReference type="Pfam" id="PF13487">
    <property type="entry name" value="HD_5"/>
    <property type="match status" value="1"/>
</dbReference>
<dbReference type="Gene3D" id="1.10.3210.10">
    <property type="entry name" value="Hypothetical protein af1432"/>
    <property type="match status" value="1"/>
</dbReference>
<dbReference type="GO" id="GO:0016787">
    <property type="term" value="F:hydrolase activity"/>
    <property type="evidence" value="ECO:0007669"/>
    <property type="project" value="UniProtKB-KW"/>
</dbReference>
<dbReference type="PANTHER" id="PTHR43155:SF2">
    <property type="entry name" value="CYCLIC DI-GMP PHOSPHODIESTERASE PA4108"/>
    <property type="match status" value="1"/>
</dbReference>
<evidence type="ECO:0000313" key="2">
    <source>
        <dbReference type="EMBL" id="MEB3102410.1"/>
    </source>
</evidence>
<evidence type="ECO:0000259" key="1">
    <source>
        <dbReference type="PROSITE" id="PS51832"/>
    </source>
</evidence>
<dbReference type="EC" id="3.1.4.-" evidence="2"/>
<feature type="domain" description="HD-GYP" evidence="1">
    <location>
        <begin position="112"/>
        <end position="307"/>
    </location>
</feature>
<sequence>MRVHIYDLQIGDRLASNVFNDSGLHVLSNGKMLDAQDINKLFNHRIDYVEIHRRLSDDSSLAMVSKAEESARKIQPFFDLAVDGAKDLFEQVVRTGKFDAEQIHENFDPLVESFNQETDVVQLLLSLNGKDDYTFHHSVQVGMISYYLAKWLGKSREESLFTGKAGYLHDIGKSRIDSAILNKPSKLTPEEYESIKQHTLIGRDIIENSMGASALSLAALQHHERLNGSGYPHGIRGDQMHPVSKIVAVADVYSAMISSRVYQQKRDLLVVLKELHRLSFSELDPFIVQTFIRNMIPNFLGKSVSLSTGEIGKIVFTNPSDFFRPLVQVEDKFIDLADSPQIDIEMIFL</sequence>
<reference evidence="2" key="1">
    <citation type="submission" date="2023-12" db="EMBL/GenBank/DDBJ databases">
        <title>Fervidustalea candida gen. nov., sp. nov., a novel member of the family Paenibacillaceae isolated from a geothermal area.</title>
        <authorList>
            <person name="Li W.-J."/>
            <person name="Jiao J.-Y."/>
            <person name="Chen Y."/>
        </authorList>
    </citation>
    <scope>NUCLEOTIDE SEQUENCE</scope>
    <source>
        <strain evidence="2">SYSU GA230002</strain>
    </source>
</reference>
<accession>A0ABU5ZIU6</accession>
<dbReference type="SMART" id="SM00471">
    <property type="entry name" value="HDc"/>
    <property type="match status" value="1"/>
</dbReference>
<dbReference type="PANTHER" id="PTHR43155">
    <property type="entry name" value="CYCLIC DI-GMP PHOSPHODIESTERASE PA4108-RELATED"/>
    <property type="match status" value="1"/>
</dbReference>
<keyword evidence="3" id="KW-1185">Reference proteome</keyword>
<dbReference type="SUPFAM" id="SSF109604">
    <property type="entry name" value="HD-domain/PDEase-like"/>
    <property type="match status" value="1"/>
</dbReference>
<proteinExistence type="predicted"/>
<keyword evidence="2" id="KW-0378">Hydrolase</keyword>
<dbReference type="InterPro" id="IPR006675">
    <property type="entry name" value="HDIG_dom"/>
</dbReference>
<dbReference type="EMBL" id="JAYJLD010000017">
    <property type="protein sequence ID" value="MEB3102410.1"/>
    <property type="molecule type" value="Genomic_DNA"/>
</dbReference>
<dbReference type="RefSeq" id="WP_371754533.1">
    <property type="nucleotide sequence ID" value="NZ_JAYJLD010000017.1"/>
</dbReference>
<dbReference type="InterPro" id="IPR037522">
    <property type="entry name" value="HD_GYP_dom"/>
</dbReference>
<dbReference type="InterPro" id="IPR003607">
    <property type="entry name" value="HD/PDEase_dom"/>
</dbReference>
<dbReference type="CDD" id="cd00077">
    <property type="entry name" value="HDc"/>
    <property type="match status" value="1"/>
</dbReference>
<name>A0ABU5ZIU6_9BACL</name>